<dbReference type="Gene3D" id="3.40.50.10140">
    <property type="entry name" value="Toll/interleukin-1 receptor homology (TIR) domain"/>
    <property type="match status" value="1"/>
</dbReference>
<feature type="domain" description="TIR" evidence="1">
    <location>
        <begin position="6"/>
        <end position="110"/>
    </location>
</feature>
<gene>
    <name evidence="2" type="ORF">SYYSPA8_26525</name>
</gene>
<evidence type="ECO:0000259" key="1">
    <source>
        <dbReference type="Pfam" id="PF13676"/>
    </source>
</evidence>
<accession>A0ABQ5P5Q5</accession>
<sequence length="414" mass="45543">MNRPRIFLSHSSSPCAQAGCDCRDYLLALEDHLRDRGCEPVVDRHVLAGGHEWNPTVLRHVKNCHGLILLLSPHALGSFYVLQEVTVAIAEHAANGHYLVLPVLLPGVRRRHLDGSMLEKLNLGRFDMVDWPADAGPTAPPARLDRTIGPLVERLGGVRHPEVTDYVAGRLTEVSDAALARTAGILGLATLAYATDHTRHLVAQGLLTERPVDSFGDPCALRLALAHVLPQVRTPEHRADIVDLVVPFARVPRDDAELLRRLVHDGGDRVVLLRAALSETPHLYIRRAGETPDSWVVRTAAPRPDGTGFAESLVAAVRDLLYEEIAMGMPCDAETLRRLLARHESESGPFTVVLHQRPDPSLVRALLTEFPRLLFLFAHQAQPAADISGGPLALRGMTHEQELDMVGTHRRFRA</sequence>
<dbReference type="InterPro" id="IPR035897">
    <property type="entry name" value="Toll_tir_struct_dom_sf"/>
</dbReference>
<dbReference type="SUPFAM" id="SSF52200">
    <property type="entry name" value="Toll/Interleukin receptor TIR domain"/>
    <property type="match status" value="1"/>
</dbReference>
<evidence type="ECO:0000313" key="3">
    <source>
        <dbReference type="Proteomes" id="UP001291653"/>
    </source>
</evidence>
<reference evidence="2 3" key="1">
    <citation type="submission" date="2022-10" db="EMBL/GenBank/DDBJ databases">
        <title>Draft genome sequence of Streptomyces sp. YSPA8.</title>
        <authorList>
            <person name="Moriuchi R."/>
            <person name="Dohra H."/>
            <person name="Yamamura H."/>
            <person name="Kodani S."/>
        </authorList>
    </citation>
    <scope>NUCLEOTIDE SEQUENCE [LARGE SCALE GENOMIC DNA]</scope>
    <source>
        <strain evidence="2 3">YSPA8</strain>
    </source>
</reference>
<organism evidence="2 3">
    <name type="scientific">Streptomyces yaizuensis</name>
    <dbReference type="NCBI Taxonomy" id="2989713"/>
    <lineage>
        <taxon>Bacteria</taxon>
        <taxon>Bacillati</taxon>
        <taxon>Actinomycetota</taxon>
        <taxon>Actinomycetes</taxon>
        <taxon>Kitasatosporales</taxon>
        <taxon>Streptomycetaceae</taxon>
        <taxon>Streptomyces</taxon>
    </lineage>
</organism>
<dbReference type="InterPro" id="IPR000157">
    <property type="entry name" value="TIR_dom"/>
</dbReference>
<proteinExistence type="predicted"/>
<name>A0ABQ5P5Q5_9ACTN</name>
<keyword evidence="2" id="KW-0675">Receptor</keyword>
<comment type="caution">
    <text evidence="2">The sequence shown here is derived from an EMBL/GenBank/DDBJ whole genome shotgun (WGS) entry which is preliminary data.</text>
</comment>
<dbReference type="EMBL" id="BSBI01000012">
    <property type="protein sequence ID" value="GLF97924.1"/>
    <property type="molecule type" value="Genomic_DNA"/>
</dbReference>
<evidence type="ECO:0000313" key="2">
    <source>
        <dbReference type="EMBL" id="GLF97924.1"/>
    </source>
</evidence>
<dbReference type="Pfam" id="PF13676">
    <property type="entry name" value="TIR_2"/>
    <property type="match status" value="1"/>
</dbReference>
<dbReference type="RefSeq" id="WP_323449905.1">
    <property type="nucleotide sequence ID" value="NZ_BSBI01000012.1"/>
</dbReference>
<protein>
    <submittedName>
        <fullName evidence="2">Toll/interleukin-1 receptor domain-containing protein</fullName>
    </submittedName>
</protein>
<dbReference type="Proteomes" id="UP001291653">
    <property type="component" value="Unassembled WGS sequence"/>
</dbReference>
<keyword evidence="3" id="KW-1185">Reference proteome</keyword>